<evidence type="ECO:0000256" key="3">
    <source>
        <dbReference type="ARBA" id="ARBA00016840"/>
    </source>
</evidence>
<dbReference type="GeneID" id="106666492"/>
<dbReference type="PANTHER" id="PTHR46321:SF1">
    <property type="entry name" value="KIF-BINDING PROTEIN"/>
    <property type="match status" value="1"/>
</dbReference>
<comment type="subcellular location">
    <subcellularLocation>
        <location evidence="1">Cytoplasm</location>
        <location evidence="1">Cytoskeleton</location>
    </subcellularLocation>
</comment>
<dbReference type="Proteomes" id="UP000494040">
    <property type="component" value="Unassembled WGS sequence"/>
</dbReference>
<evidence type="ECO:0000256" key="2">
    <source>
        <dbReference type="ARBA" id="ARBA00010305"/>
    </source>
</evidence>
<dbReference type="OMA" id="QLEMKEG"/>
<sequence>MANEVTFAQLHQKYCDLKDYSKKQGVSQQLKSYWDISLIRLNCDSIINDIETKMKTAESESDVWHRLLAMKGVILNFQVDFLLLFENFGLAMDILIENFKNIHPYSKSNYVSFVSLQTIHKIASICKMNDDLCSAQEILETAVDIYESSIDEGYCENEELFSPDETVWPRFNLACQFDNTYIFILEMLKIIHDSKKNYVGSVVLQHHILKIQLKRGDESLFIWLQNLLRLSNKLTHLQFYRCARHHLSVASYKLESLKKSFGGKQVENGKHVANLFDGLEANLALVWIKYALSMFVSSEKKYLEIYYIKKTQKSHSEGKGDESQRTDMTLGKTDEKIEALKFQLDVSSIENLVTCEIIRTTNQAKDLFEFVIEWFNRAKEYYEFNEFPSEHISLMMDFSELHKSLAFFEPKSPERYILFQKRQSILNIIKNLSAQLDPIAFVDTNVEIMKELAQVHLDLLHSDLEMLKEIKTFAMDQLKNNPTKSQQLEKHIDSSIDLFENQLNVLETYDAESKPTFQF</sequence>
<dbReference type="AlphaFoldDB" id="A0A8I6RPV0"/>
<dbReference type="GO" id="GO:0005856">
    <property type="term" value="C:cytoskeleton"/>
    <property type="evidence" value="ECO:0007669"/>
    <property type="project" value="UniProtKB-SubCell"/>
</dbReference>
<dbReference type="EnsemblMetazoa" id="XM_014393729.2">
    <property type="protein sequence ID" value="XP_014249215.1"/>
    <property type="gene ID" value="LOC106666492"/>
</dbReference>
<comment type="similarity">
    <text evidence="2">Belongs to the KIF-binding protein family.</text>
</comment>
<reference evidence="6" key="1">
    <citation type="submission" date="2022-01" db="UniProtKB">
        <authorList>
            <consortium name="EnsemblMetazoa"/>
        </authorList>
    </citation>
    <scope>IDENTIFICATION</scope>
</reference>
<keyword evidence="4" id="KW-0963">Cytoplasm</keyword>
<keyword evidence="5" id="KW-0206">Cytoskeleton</keyword>
<dbReference type="InterPro" id="IPR022083">
    <property type="entry name" value="KBP"/>
</dbReference>
<dbReference type="KEGG" id="clec:106666492"/>
<evidence type="ECO:0000313" key="6">
    <source>
        <dbReference type="EnsemblMetazoa" id="XP_014249215.1"/>
    </source>
</evidence>
<name>A0A8I6RPV0_CIMLE</name>
<evidence type="ECO:0000313" key="7">
    <source>
        <dbReference type="Proteomes" id="UP000494040"/>
    </source>
</evidence>
<dbReference type="PANTHER" id="PTHR46321">
    <property type="entry name" value="KIF1-BINDING PROTEIN"/>
    <property type="match status" value="1"/>
</dbReference>
<accession>A0A8I6RPV0</accession>
<dbReference type="Pfam" id="PF12309">
    <property type="entry name" value="KBP_C"/>
    <property type="match status" value="1"/>
</dbReference>
<proteinExistence type="inferred from homology"/>
<evidence type="ECO:0000256" key="1">
    <source>
        <dbReference type="ARBA" id="ARBA00004245"/>
    </source>
</evidence>
<evidence type="ECO:0000256" key="4">
    <source>
        <dbReference type="ARBA" id="ARBA00022490"/>
    </source>
</evidence>
<protein>
    <recommendedName>
        <fullName evidence="3">KIF-binding protein</fullName>
    </recommendedName>
</protein>
<dbReference type="RefSeq" id="XP_014249215.1">
    <property type="nucleotide sequence ID" value="XM_014393729.2"/>
</dbReference>
<keyword evidence="7" id="KW-1185">Reference proteome</keyword>
<dbReference type="OrthoDB" id="409897at2759"/>
<evidence type="ECO:0000256" key="5">
    <source>
        <dbReference type="ARBA" id="ARBA00023212"/>
    </source>
</evidence>
<organism evidence="6 7">
    <name type="scientific">Cimex lectularius</name>
    <name type="common">Bed bug</name>
    <name type="synonym">Acanthia lectularia</name>
    <dbReference type="NCBI Taxonomy" id="79782"/>
    <lineage>
        <taxon>Eukaryota</taxon>
        <taxon>Metazoa</taxon>
        <taxon>Ecdysozoa</taxon>
        <taxon>Arthropoda</taxon>
        <taxon>Hexapoda</taxon>
        <taxon>Insecta</taxon>
        <taxon>Pterygota</taxon>
        <taxon>Neoptera</taxon>
        <taxon>Paraneoptera</taxon>
        <taxon>Hemiptera</taxon>
        <taxon>Heteroptera</taxon>
        <taxon>Panheteroptera</taxon>
        <taxon>Cimicomorpha</taxon>
        <taxon>Cimicidae</taxon>
        <taxon>Cimex</taxon>
    </lineage>
</organism>